<dbReference type="GO" id="GO:0005634">
    <property type="term" value="C:nucleus"/>
    <property type="evidence" value="ECO:0007669"/>
    <property type="project" value="TreeGrafter"/>
</dbReference>
<gene>
    <name evidence="4" type="ORF">F3Y22_tig00111231pilonHSYRG00016</name>
</gene>
<dbReference type="GO" id="GO:0032875">
    <property type="term" value="P:regulation of DNA endoreduplication"/>
    <property type="evidence" value="ECO:0007669"/>
    <property type="project" value="InterPro"/>
</dbReference>
<accession>A0A6A2YU83</accession>
<evidence type="ECO:0000313" key="4">
    <source>
        <dbReference type="EMBL" id="KAE8682943.1"/>
    </source>
</evidence>
<dbReference type="EMBL" id="VEPZ02001276">
    <property type="protein sequence ID" value="KAE8682943.1"/>
    <property type="molecule type" value="Genomic_DNA"/>
</dbReference>
<evidence type="ECO:0000313" key="5">
    <source>
        <dbReference type="Proteomes" id="UP000436088"/>
    </source>
</evidence>
<dbReference type="InterPro" id="IPR040389">
    <property type="entry name" value="SMR"/>
</dbReference>
<protein>
    <submittedName>
        <fullName evidence="4">Uncharacterized protein</fullName>
    </submittedName>
</protein>
<keyword evidence="5" id="KW-1185">Reference proteome</keyword>
<feature type="compositionally biased region" description="Basic residues" evidence="3">
    <location>
        <begin position="7"/>
        <end position="24"/>
    </location>
</feature>
<dbReference type="AlphaFoldDB" id="A0A6A2YU83"/>
<reference evidence="4" key="1">
    <citation type="submission" date="2019-09" db="EMBL/GenBank/DDBJ databases">
        <title>Draft genome information of white flower Hibiscus syriacus.</title>
        <authorList>
            <person name="Kim Y.-M."/>
        </authorList>
    </citation>
    <scope>NUCLEOTIDE SEQUENCE [LARGE SCALE GENOMIC DNA]</scope>
    <source>
        <strain evidence="4">YM2019G1</strain>
    </source>
</reference>
<dbReference type="OrthoDB" id="1840446at2759"/>
<feature type="compositionally biased region" description="Low complexity" evidence="3">
    <location>
        <begin position="38"/>
        <end position="52"/>
    </location>
</feature>
<sequence length="120" mass="13487">MAPTGRRTSRKASKPRRSHHRRKLDKPSIQTTSVLLEDLPSNSSPISSDNLSTKGVDDDISPCSTPKAPRFRIPEVETCPLAPKKQRVLSNCSLQRTPITFFAPPELELFFFFAHRDISV</sequence>
<name>A0A6A2YU83_HIBSY</name>
<feature type="region of interest" description="Disordered" evidence="3">
    <location>
        <begin position="1"/>
        <end position="69"/>
    </location>
</feature>
<evidence type="ECO:0000256" key="3">
    <source>
        <dbReference type="SAM" id="MobiDB-lite"/>
    </source>
</evidence>
<dbReference type="PANTHER" id="PTHR33142:SF8">
    <property type="entry name" value="CYCLIN-DEPENDENT PROTEIN KINASE INHIBITOR SMR9"/>
    <property type="match status" value="1"/>
</dbReference>
<evidence type="ECO:0000256" key="1">
    <source>
        <dbReference type="ARBA" id="ARBA00023013"/>
    </source>
</evidence>
<dbReference type="GO" id="GO:0004860">
    <property type="term" value="F:protein kinase inhibitor activity"/>
    <property type="evidence" value="ECO:0007669"/>
    <property type="project" value="UniProtKB-KW"/>
</dbReference>
<dbReference type="Proteomes" id="UP000436088">
    <property type="component" value="Unassembled WGS sequence"/>
</dbReference>
<proteinExistence type="predicted"/>
<evidence type="ECO:0000256" key="2">
    <source>
        <dbReference type="ARBA" id="ARBA00023306"/>
    </source>
</evidence>
<dbReference type="PANTHER" id="PTHR33142">
    <property type="entry name" value="CYCLIN-DEPENDENT PROTEIN KINASE INHIBITOR SMR13"/>
    <property type="match status" value="1"/>
</dbReference>
<comment type="caution">
    <text evidence="4">The sequence shown here is derived from an EMBL/GenBank/DDBJ whole genome shotgun (WGS) entry which is preliminary data.</text>
</comment>
<organism evidence="4 5">
    <name type="scientific">Hibiscus syriacus</name>
    <name type="common">Rose of Sharon</name>
    <dbReference type="NCBI Taxonomy" id="106335"/>
    <lineage>
        <taxon>Eukaryota</taxon>
        <taxon>Viridiplantae</taxon>
        <taxon>Streptophyta</taxon>
        <taxon>Embryophyta</taxon>
        <taxon>Tracheophyta</taxon>
        <taxon>Spermatophyta</taxon>
        <taxon>Magnoliopsida</taxon>
        <taxon>eudicotyledons</taxon>
        <taxon>Gunneridae</taxon>
        <taxon>Pentapetalae</taxon>
        <taxon>rosids</taxon>
        <taxon>malvids</taxon>
        <taxon>Malvales</taxon>
        <taxon>Malvaceae</taxon>
        <taxon>Malvoideae</taxon>
        <taxon>Hibiscus</taxon>
    </lineage>
</organism>
<keyword evidence="2" id="KW-0131">Cell cycle</keyword>
<keyword evidence="1" id="KW-0649">Protein kinase inhibitor</keyword>